<sequence>MSYDCYRYEQSSDSSDVLALFKLNGNYQNEVADSDISLVYNGNSFVNGKFDGALKLDGSIDMQMIGDFPNQYTVEFWFYNAINNGSYTGSGTPYAWHHSAYTYDNGTVRVWFNGVESTRGTRPCININVQNVAPNGVWWSDNSTANTWIANNPYPNLSLPSVFGNKLPSTTVGATSYTYNAPFSQLQQLFKTTSGSTTHWGQYLSDGHDNFSITGLNPNDPLHYYPQFTQSHIDFGFTGSNTSVGNYTVTNGWNKNTATSGNNRYYRISENHTVTNTTTNNYVDMSDSLMDEIRVTNGLLYTESTFTYPQDEFTYGHIWVRPEGDDFNVGDIAVMSPVEISDYRIGGADYSYPSTGNVYIGLSSNIGLYAKVYNGQNWLPCDFGVWNGSEWADGDYGGDIVPYVSDPYIEDNVPNDVVEEITVNQTVIDNSEVLERMDKLD</sequence>
<dbReference type="EMBL" id="CATQJL010000296">
    <property type="protein sequence ID" value="CAJ0600774.1"/>
    <property type="molecule type" value="Genomic_DNA"/>
</dbReference>
<reference evidence="1" key="1">
    <citation type="submission" date="2023-07" db="EMBL/GenBank/DDBJ databases">
        <authorList>
            <consortium name="CYATHOMIX"/>
        </authorList>
    </citation>
    <scope>NUCLEOTIDE SEQUENCE</scope>
    <source>
        <strain evidence="1">N/A</strain>
    </source>
</reference>
<gene>
    <name evidence="1" type="ORF">CYNAS_LOCUS12757</name>
</gene>
<comment type="caution">
    <text evidence="1">The sequence shown here is derived from an EMBL/GenBank/DDBJ whole genome shotgun (WGS) entry which is preliminary data.</text>
</comment>
<dbReference type="AlphaFoldDB" id="A0AA36GYP7"/>
<evidence type="ECO:0000313" key="2">
    <source>
        <dbReference type="Proteomes" id="UP001176961"/>
    </source>
</evidence>
<feature type="non-terminal residue" evidence="1">
    <location>
        <position position="1"/>
    </location>
</feature>
<accession>A0AA36GYP7</accession>
<evidence type="ECO:0000313" key="1">
    <source>
        <dbReference type="EMBL" id="CAJ0600774.1"/>
    </source>
</evidence>
<dbReference type="SUPFAM" id="SSF49899">
    <property type="entry name" value="Concanavalin A-like lectins/glucanases"/>
    <property type="match status" value="1"/>
</dbReference>
<dbReference type="Proteomes" id="UP001176961">
    <property type="component" value="Unassembled WGS sequence"/>
</dbReference>
<organism evidence="1 2">
    <name type="scientific">Cylicocyclus nassatus</name>
    <name type="common">Nematode worm</name>
    <dbReference type="NCBI Taxonomy" id="53992"/>
    <lineage>
        <taxon>Eukaryota</taxon>
        <taxon>Metazoa</taxon>
        <taxon>Ecdysozoa</taxon>
        <taxon>Nematoda</taxon>
        <taxon>Chromadorea</taxon>
        <taxon>Rhabditida</taxon>
        <taxon>Rhabditina</taxon>
        <taxon>Rhabditomorpha</taxon>
        <taxon>Strongyloidea</taxon>
        <taxon>Strongylidae</taxon>
        <taxon>Cylicocyclus</taxon>
    </lineage>
</organism>
<name>A0AA36GYP7_CYLNA</name>
<proteinExistence type="predicted"/>
<dbReference type="InterPro" id="IPR013320">
    <property type="entry name" value="ConA-like_dom_sf"/>
</dbReference>
<protein>
    <submittedName>
        <fullName evidence="1">Uncharacterized protein</fullName>
    </submittedName>
</protein>
<keyword evidence="2" id="KW-1185">Reference proteome</keyword>